<keyword evidence="3 8" id="KW-1134">Transmembrane beta strand</keyword>
<evidence type="ECO:0000259" key="10">
    <source>
        <dbReference type="Pfam" id="PF00593"/>
    </source>
</evidence>
<comment type="caution">
    <text evidence="12">The sequence shown here is derived from an EMBL/GenBank/DDBJ whole genome shotgun (WGS) entry which is preliminary data.</text>
</comment>
<evidence type="ECO:0000256" key="8">
    <source>
        <dbReference type="PROSITE-ProRule" id="PRU01360"/>
    </source>
</evidence>
<evidence type="ECO:0000256" key="6">
    <source>
        <dbReference type="ARBA" id="ARBA00023136"/>
    </source>
</evidence>
<dbReference type="SUPFAM" id="SSF49464">
    <property type="entry name" value="Carboxypeptidase regulatory domain-like"/>
    <property type="match status" value="1"/>
</dbReference>
<evidence type="ECO:0000256" key="9">
    <source>
        <dbReference type="RuleBase" id="RU003357"/>
    </source>
</evidence>
<accession>A0ABP9DE10</accession>
<protein>
    <submittedName>
        <fullName evidence="12">TonB-dependent receptor</fullName>
    </submittedName>
</protein>
<dbReference type="Gene3D" id="2.170.130.10">
    <property type="entry name" value="TonB-dependent receptor, plug domain"/>
    <property type="match status" value="1"/>
</dbReference>
<dbReference type="InterPro" id="IPR037066">
    <property type="entry name" value="Plug_dom_sf"/>
</dbReference>
<name>A0ABP9DE10_9BACT</name>
<gene>
    <name evidence="12" type="ORF">GCM10023331_22300</name>
</gene>
<dbReference type="InterPro" id="IPR036942">
    <property type="entry name" value="Beta-barrel_TonB_sf"/>
</dbReference>
<dbReference type="InterPro" id="IPR010104">
    <property type="entry name" value="TonB_rcpt_bac"/>
</dbReference>
<dbReference type="InterPro" id="IPR008969">
    <property type="entry name" value="CarboxyPept-like_regulatory"/>
</dbReference>
<dbReference type="Gene3D" id="2.60.40.1120">
    <property type="entry name" value="Carboxypeptidase-like, regulatory domain"/>
    <property type="match status" value="1"/>
</dbReference>
<dbReference type="Gene3D" id="2.40.170.20">
    <property type="entry name" value="TonB-dependent receptor, beta-barrel domain"/>
    <property type="match status" value="1"/>
</dbReference>
<keyword evidence="5 9" id="KW-0798">TonB box</keyword>
<keyword evidence="7 8" id="KW-0998">Cell outer membrane</keyword>
<evidence type="ECO:0000313" key="13">
    <source>
        <dbReference type="Proteomes" id="UP001500298"/>
    </source>
</evidence>
<keyword evidence="4 8" id="KW-0812">Transmembrane</keyword>
<evidence type="ECO:0000256" key="1">
    <source>
        <dbReference type="ARBA" id="ARBA00004571"/>
    </source>
</evidence>
<comment type="subcellular location">
    <subcellularLocation>
        <location evidence="1 8">Cell outer membrane</location>
        <topology evidence="1 8">Multi-pass membrane protein</topology>
    </subcellularLocation>
</comment>
<reference evidence="13" key="1">
    <citation type="journal article" date="2019" name="Int. J. Syst. Evol. Microbiol.">
        <title>The Global Catalogue of Microorganisms (GCM) 10K type strain sequencing project: providing services to taxonomists for standard genome sequencing and annotation.</title>
        <authorList>
            <consortium name="The Broad Institute Genomics Platform"/>
            <consortium name="The Broad Institute Genome Sequencing Center for Infectious Disease"/>
            <person name="Wu L."/>
            <person name="Ma J."/>
        </authorList>
    </citation>
    <scope>NUCLEOTIDE SEQUENCE [LARGE SCALE GENOMIC DNA]</scope>
    <source>
        <strain evidence="13">JCM 18326</strain>
    </source>
</reference>
<keyword evidence="2 8" id="KW-0813">Transport</keyword>
<organism evidence="12 13">
    <name type="scientific">Algivirga pacifica</name>
    <dbReference type="NCBI Taxonomy" id="1162670"/>
    <lineage>
        <taxon>Bacteria</taxon>
        <taxon>Pseudomonadati</taxon>
        <taxon>Bacteroidota</taxon>
        <taxon>Cytophagia</taxon>
        <taxon>Cytophagales</taxon>
        <taxon>Flammeovirgaceae</taxon>
        <taxon>Algivirga</taxon>
    </lineage>
</organism>
<comment type="similarity">
    <text evidence="8 9">Belongs to the TonB-dependent receptor family.</text>
</comment>
<dbReference type="Proteomes" id="UP001500298">
    <property type="component" value="Unassembled WGS sequence"/>
</dbReference>
<dbReference type="EMBL" id="BAABJX010000033">
    <property type="protein sequence ID" value="GAA4836627.1"/>
    <property type="molecule type" value="Genomic_DNA"/>
</dbReference>
<dbReference type="PROSITE" id="PS52016">
    <property type="entry name" value="TONB_DEPENDENT_REC_3"/>
    <property type="match status" value="1"/>
</dbReference>
<dbReference type="PANTHER" id="PTHR40980">
    <property type="entry name" value="PLUG DOMAIN-CONTAINING PROTEIN"/>
    <property type="match status" value="1"/>
</dbReference>
<dbReference type="PANTHER" id="PTHR40980:SF4">
    <property type="entry name" value="TONB-DEPENDENT RECEPTOR-LIKE BETA-BARREL DOMAIN-CONTAINING PROTEIN"/>
    <property type="match status" value="1"/>
</dbReference>
<dbReference type="Pfam" id="PF00593">
    <property type="entry name" value="TonB_dep_Rec_b-barrel"/>
    <property type="match status" value="1"/>
</dbReference>
<evidence type="ECO:0000313" key="12">
    <source>
        <dbReference type="EMBL" id="GAA4836627.1"/>
    </source>
</evidence>
<dbReference type="InterPro" id="IPR012910">
    <property type="entry name" value="Plug_dom"/>
</dbReference>
<keyword evidence="6 8" id="KW-0472">Membrane</keyword>
<dbReference type="Pfam" id="PF13715">
    <property type="entry name" value="CarbopepD_reg_2"/>
    <property type="match status" value="1"/>
</dbReference>
<evidence type="ECO:0000256" key="5">
    <source>
        <dbReference type="ARBA" id="ARBA00023077"/>
    </source>
</evidence>
<dbReference type="Pfam" id="PF07715">
    <property type="entry name" value="Plug"/>
    <property type="match status" value="1"/>
</dbReference>
<dbReference type="NCBIfam" id="TIGR01782">
    <property type="entry name" value="TonB-Xanth-Caul"/>
    <property type="match status" value="1"/>
</dbReference>
<feature type="domain" description="TonB-dependent receptor plug" evidence="11">
    <location>
        <begin position="86"/>
        <end position="188"/>
    </location>
</feature>
<evidence type="ECO:0000256" key="7">
    <source>
        <dbReference type="ARBA" id="ARBA00023237"/>
    </source>
</evidence>
<evidence type="ECO:0000256" key="3">
    <source>
        <dbReference type="ARBA" id="ARBA00022452"/>
    </source>
</evidence>
<dbReference type="SUPFAM" id="SSF56935">
    <property type="entry name" value="Porins"/>
    <property type="match status" value="1"/>
</dbReference>
<dbReference type="CDD" id="cd01347">
    <property type="entry name" value="ligand_gated_channel"/>
    <property type="match status" value="1"/>
</dbReference>
<sequence length="867" mass="98161">MVSIPTLNIGTVADANGYFLLQDIPEGTQEMTVSYIGYEAMTTSVEVAEGTTMLPLLKFQEIKALNEVVVWGNASGQNKAINQQKASDRIVNVISSDQIGRFPDSNIGDAMKRIPGVYVQYDQGEARFANIRGTAPQLNSITINGERIPSAEAEIRSVQLDLVPADMIQMVEVSKAVTPDMDGDAIGGSVNLQTRVAPADRRVSATLGSGYNFIANKPMLNGSLIYGDRFANDKLGVIVSASVFDHHLGSDNIEGEWDGEQLKEFQVRQYYLQRLRQSYSLGADYKLNDNHTLYLQGMYNHRNDWENRYRLRFDDLEYNEETDTYEAEIRRETKGGANDKNRRLEDQRVYNASLSGDHIFGALTADWKVKYAKASETRPQERYITYRQKGQTVAFDLNDPYQPTPSTTFPEVTSAWDFKEITEENQYTEEEDLTARLNLNWSIAEGEFASKLKFGGKYKLKKKLRDNEFFEFEPIEEDSFFSTLALEDVTKDNYQAGNYAIGQFVSAETLGGLDLSNESLFEKSEVLEEIAGNFNAEEAISAGYISLNQRLGNKLSMVAGVRMEHTQVRYQGFVYQAEFEDQDENLTATGEQTDFYTNWMPGIHLKYEPVQNLLVRAAWTNTIARPNYFDLVPYQQIFREDNELAIGNPALSPTTSMNYDLMGEYYLKSLGLFTAGAFVKQIDDFIVEQVSDEVINGTEYEVTQPINGGDALIAGVEMGIQKRLTFLPFPLNRLNVYSNYTYTFSEVSNFQIEDREDEVIALPGTAAHAFNGSLFYDSKKLNVGVSFNYTSAFIDELGDEPVEDRYYDQVFYLDANANYQVTPQLRIFAEANNLLNQPLRYYQGSVDRTMQIEYYAPRFSFGAKFDL</sequence>
<keyword evidence="13" id="KW-1185">Reference proteome</keyword>
<dbReference type="InterPro" id="IPR000531">
    <property type="entry name" value="Beta-barrel_TonB"/>
</dbReference>
<evidence type="ECO:0000256" key="2">
    <source>
        <dbReference type="ARBA" id="ARBA00022448"/>
    </source>
</evidence>
<proteinExistence type="inferred from homology"/>
<evidence type="ECO:0000259" key="11">
    <source>
        <dbReference type="Pfam" id="PF07715"/>
    </source>
</evidence>
<dbReference type="InterPro" id="IPR039426">
    <property type="entry name" value="TonB-dep_rcpt-like"/>
</dbReference>
<keyword evidence="12" id="KW-0675">Receptor</keyword>
<evidence type="ECO:0000256" key="4">
    <source>
        <dbReference type="ARBA" id="ARBA00022692"/>
    </source>
</evidence>
<feature type="domain" description="TonB-dependent receptor-like beta-barrel" evidence="10">
    <location>
        <begin position="390"/>
        <end position="834"/>
    </location>
</feature>